<organism evidence="7 8">
    <name type="scientific">Tessaracoccus defluvii</name>
    <dbReference type="NCBI Taxonomy" id="1285901"/>
    <lineage>
        <taxon>Bacteria</taxon>
        <taxon>Bacillati</taxon>
        <taxon>Actinomycetota</taxon>
        <taxon>Actinomycetes</taxon>
        <taxon>Propionibacteriales</taxon>
        <taxon>Propionibacteriaceae</taxon>
        <taxon>Tessaracoccus</taxon>
    </lineage>
</organism>
<dbReference type="EMBL" id="CP060789">
    <property type="protein sequence ID" value="QNP57457.1"/>
    <property type="molecule type" value="Genomic_DNA"/>
</dbReference>
<evidence type="ECO:0000256" key="3">
    <source>
        <dbReference type="ARBA" id="ARBA00022741"/>
    </source>
</evidence>
<evidence type="ECO:0000259" key="6">
    <source>
        <dbReference type="PROSITE" id="PS50893"/>
    </source>
</evidence>
<dbReference type="Pfam" id="PF00005">
    <property type="entry name" value="ABC_tran"/>
    <property type="match status" value="1"/>
</dbReference>
<dbReference type="InterPro" id="IPR017871">
    <property type="entry name" value="ABC_transporter-like_CS"/>
</dbReference>
<evidence type="ECO:0000313" key="8">
    <source>
        <dbReference type="Proteomes" id="UP000516117"/>
    </source>
</evidence>
<dbReference type="InterPro" id="IPR003593">
    <property type="entry name" value="AAA+_ATPase"/>
</dbReference>
<gene>
    <name evidence="7" type="ORF">H9L22_03225</name>
</gene>
<reference evidence="7 8" key="1">
    <citation type="submission" date="2020-08" db="EMBL/GenBank/DDBJ databases">
        <title>Genome sequence of Tessaracoccus defluvii JCM 17540T.</title>
        <authorList>
            <person name="Hyun D.-W."/>
            <person name="Bae J.-W."/>
        </authorList>
    </citation>
    <scope>NUCLEOTIDE SEQUENCE [LARGE SCALE GENOMIC DNA]</scope>
    <source>
        <strain evidence="7 8">JCM 17540</strain>
    </source>
</reference>
<keyword evidence="3" id="KW-0547">Nucleotide-binding</keyword>
<keyword evidence="5" id="KW-0046">Antibiotic resistance</keyword>
<dbReference type="GO" id="GO:0016887">
    <property type="term" value="F:ATP hydrolysis activity"/>
    <property type="evidence" value="ECO:0007669"/>
    <property type="project" value="InterPro"/>
</dbReference>
<evidence type="ECO:0000256" key="4">
    <source>
        <dbReference type="ARBA" id="ARBA00022840"/>
    </source>
</evidence>
<evidence type="ECO:0000256" key="5">
    <source>
        <dbReference type="ARBA" id="ARBA00023251"/>
    </source>
</evidence>
<dbReference type="CDD" id="cd03230">
    <property type="entry name" value="ABC_DR_subfamily_A"/>
    <property type="match status" value="1"/>
</dbReference>
<dbReference type="InterPro" id="IPR003439">
    <property type="entry name" value="ABC_transporter-like_ATP-bd"/>
</dbReference>
<dbReference type="PANTHER" id="PTHR42711">
    <property type="entry name" value="ABC TRANSPORTER ATP-BINDING PROTEIN"/>
    <property type="match status" value="1"/>
</dbReference>
<dbReference type="InterPro" id="IPR027417">
    <property type="entry name" value="P-loop_NTPase"/>
</dbReference>
<keyword evidence="2" id="KW-0813">Transport</keyword>
<evidence type="ECO:0000256" key="1">
    <source>
        <dbReference type="ARBA" id="ARBA00004202"/>
    </source>
</evidence>
<keyword evidence="8" id="KW-1185">Reference proteome</keyword>
<dbReference type="Gene3D" id="3.40.50.300">
    <property type="entry name" value="P-loop containing nucleotide triphosphate hydrolases"/>
    <property type="match status" value="1"/>
</dbReference>
<protein>
    <submittedName>
        <fullName evidence="7">ABC transporter ATP-binding protein</fullName>
    </submittedName>
</protein>
<dbReference type="SUPFAM" id="SSF52540">
    <property type="entry name" value="P-loop containing nucleoside triphosphate hydrolases"/>
    <property type="match status" value="1"/>
</dbReference>
<feature type="domain" description="ABC transporter" evidence="6">
    <location>
        <begin position="1"/>
        <end position="224"/>
    </location>
</feature>
<sequence>MIASDLHVSFGAVKALAGLSLTADEGQVTALLGPNGAGKTTFIRCCTALVRPAAGELTIFGSRPGDPALLPRIGLMPQATGAWSGVQAGELLRYLAGLYASPQPVDPLIDLLGIRAFERTPYRRLSGGQQQAVNLAGALVGRPSLVILDEPTAGLDPRARRLTWDVVRAARDAGVAVVLTTHDMAEAETLADLVHIVDGGRVQITGTVADLTDGGTLEDAYLHYTTGADR</sequence>
<accession>A0A7H0HA91</accession>
<comment type="subcellular location">
    <subcellularLocation>
        <location evidence="1">Cell membrane</location>
        <topology evidence="1">Peripheral membrane protein</topology>
    </subcellularLocation>
</comment>
<dbReference type="Proteomes" id="UP000516117">
    <property type="component" value="Chromosome"/>
</dbReference>
<name>A0A7H0HA91_9ACTN</name>
<evidence type="ECO:0000256" key="2">
    <source>
        <dbReference type="ARBA" id="ARBA00022448"/>
    </source>
</evidence>
<dbReference type="PROSITE" id="PS50893">
    <property type="entry name" value="ABC_TRANSPORTER_2"/>
    <property type="match status" value="1"/>
</dbReference>
<dbReference type="RefSeq" id="WP_187722545.1">
    <property type="nucleotide sequence ID" value="NZ_BAABBL010000001.1"/>
</dbReference>
<keyword evidence="4 7" id="KW-0067">ATP-binding</keyword>
<dbReference type="PANTHER" id="PTHR42711:SF16">
    <property type="entry name" value="ABC TRANSPORTER ATP-BINDING PROTEIN"/>
    <property type="match status" value="1"/>
</dbReference>
<dbReference type="GO" id="GO:0046677">
    <property type="term" value="P:response to antibiotic"/>
    <property type="evidence" value="ECO:0007669"/>
    <property type="project" value="UniProtKB-KW"/>
</dbReference>
<proteinExistence type="predicted"/>
<dbReference type="PROSITE" id="PS00211">
    <property type="entry name" value="ABC_TRANSPORTER_1"/>
    <property type="match status" value="1"/>
</dbReference>
<dbReference type="GO" id="GO:0005524">
    <property type="term" value="F:ATP binding"/>
    <property type="evidence" value="ECO:0007669"/>
    <property type="project" value="UniProtKB-KW"/>
</dbReference>
<dbReference type="GO" id="GO:0005886">
    <property type="term" value="C:plasma membrane"/>
    <property type="evidence" value="ECO:0007669"/>
    <property type="project" value="UniProtKB-SubCell"/>
</dbReference>
<evidence type="ECO:0000313" key="7">
    <source>
        <dbReference type="EMBL" id="QNP57457.1"/>
    </source>
</evidence>
<dbReference type="AlphaFoldDB" id="A0A7H0HA91"/>
<dbReference type="SMART" id="SM00382">
    <property type="entry name" value="AAA"/>
    <property type="match status" value="1"/>
</dbReference>
<dbReference type="KEGG" id="tdf:H9L22_03225"/>
<dbReference type="InterPro" id="IPR050763">
    <property type="entry name" value="ABC_transporter_ATP-binding"/>
</dbReference>